<accession>A0AAE0G633</accession>
<evidence type="ECO:0000313" key="3">
    <source>
        <dbReference type="Proteomes" id="UP001190700"/>
    </source>
</evidence>
<feature type="compositionally biased region" description="Basic and acidic residues" evidence="1">
    <location>
        <begin position="185"/>
        <end position="201"/>
    </location>
</feature>
<dbReference type="AlphaFoldDB" id="A0AAE0G633"/>
<reference evidence="2 3" key="1">
    <citation type="journal article" date="2015" name="Genome Biol. Evol.">
        <title>Comparative Genomics of a Bacterivorous Green Alga Reveals Evolutionary Causalities and Consequences of Phago-Mixotrophic Mode of Nutrition.</title>
        <authorList>
            <person name="Burns J.A."/>
            <person name="Paasch A."/>
            <person name="Narechania A."/>
            <person name="Kim E."/>
        </authorList>
    </citation>
    <scope>NUCLEOTIDE SEQUENCE [LARGE SCALE GENOMIC DNA]</scope>
    <source>
        <strain evidence="2 3">PLY_AMNH</strain>
    </source>
</reference>
<evidence type="ECO:0000313" key="2">
    <source>
        <dbReference type="EMBL" id="KAK3271992.1"/>
    </source>
</evidence>
<feature type="region of interest" description="Disordered" evidence="1">
    <location>
        <begin position="174"/>
        <end position="220"/>
    </location>
</feature>
<organism evidence="2 3">
    <name type="scientific">Cymbomonas tetramitiformis</name>
    <dbReference type="NCBI Taxonomy" id="36881"/>
    <lineage>
        <taxon>Eukaryota</taxon>
        <taxon>Viridiplantae</taxon>
        <taxon>Chlorophyta</taxon>
        <taxon>Pyramimonadophyceae</taxon>
        <taxon>Pyramimonadales</taxon>
        <taxon>Pyramimonadaceae</taxon>
        <taxon>Cymbomonas</taxon>
    </lineage>
</organism>
<dbReference type="EMBL" id="LGRX02009226">
    <property type="protein sequence ID" value="KAK3271992.1"/>
    <property type="molecule type" value="Genomic_DNA"/>
</dbReference>
<name>A0AAE0G633_9CHLO</name>
<protein>
    <submittedName>
        <fullName evidence="2">Uncharacterized protein</fullName>
    </submittedName>
</protein>
<dbReference type="Proteomes" id="UP001190700">
    <property type="component" value="Unassembled WGS sequence"/>
</dbReference>
<gene>
    <name evidence="2" type="ORF">CYMTET_19688</name>
</gene>
<sequence>MDPKLSHTGNTNEDRAAFIRHFVDYVEREKRPHESKVRRQIKTAAFQALSAEQKHALRDSKPDYRYIWDLIPSMLAGEDLVTSPAYECWEAALNTGKMVADSMTRQNIEDCIKLLRIREYKERVSEQLRVQFLTPTKDKLKNDAESWALTLQQELTRRVNCVCSCYEARRKDFKKKEPAAPAGEEAPKKLTREAHNAERANHSYNKVPPPDAKRGTHLRH</sequence>
<proteinExistence type="predicted"/>
<keyword evidence="3" id="KW-1185">Reference proteome</keyword>
<evidence type="ECO:0000256" key="1">
    <source>
        <dbReference type="SAM" id="MobiDB-lite"/>
    </source>
</evidence>
<comment type="caution">
    <text evidence="2">The sequence shown here is derived from an EMBL/GenBank/DDBJ whole genome shotgun (WGS) entry which is preliminary data.</text>
</comment>